<feature type="compositionally biased region" description="Basic residues" evidence="1">
    <location>
        <begin position="86"/>
        <end position="95"/>
    </location>
</feature>
<dbReference type="EMBL" id="GECZ01001099">
    <property type="protein sequence ID" value="JAS68670.1"/>
    <property type="molecule type" value="Transcribed_RNA"/>
</dbReference>
<proteinExistence type="predicted"/>
<gene>
    <name evidence="2" type="ORF">g.49813</name>
</gene>
<feature type="non-terminal residue" evidence="2">
    <location>
        <position position="115"/>
    </location>
</feature>
<evidence type="ECO:0000313" key="2">
    <source>
        <dbReference type="EMBL" id="JAS68670.1"/>
    </source>
</evidence>
<sequence length="115" mass="12649">NNTQDNGTEHLIEIVIPPGENKPVPKERLKPPGEMQTSSSLTGLSVLEQISTLAESQTLPLPPPKPKIVSYLPKKHRKLSTDTGHRRVNGKTRKRASSDSILRAEDVKPDVKTVV</sequence>
<organism evidence="2">
    <name type="scientific">Cuerna arida</name>
    <dbReference type="NCBI Taxonomy" id="1464854"/>
    <lineage>
        <taxon>Eukaryota</taxon>
        <taxon>Metazoa</taxon>
        <taxon>Ecdysozoa</taxon>
        <taxon>Arthropoda</taxon>
        <taxon>Hexapoda</taxon>
        <taxon>Insecta</taxon>
        <taxon>Pterygota</taxon>
        <taxon>Neoptera</taxon>
        <taxon>Paraneoptera</taxon>
        <taxon>Hemiptera</taxon>
        <taxon>Auchenorrhyncha</taxon>
        <taxon>Membracoidea</taxon>
        <taxon>Cicadellidae</taxon>
        <taxon>Cicadellinae</taxon>
        <taxon>Proconiini</taxon>
        <taxon>Cuerna</taxon>
    </lineage>
</organism>
<feature type="region of interest" description="Disordered" evidence="1">
    <location>
        <begin position="18"/>
        <end position="41"/>
    </location>
</feature>
<name>A0A1B6H225_9HEMI</name>
<reference evidence="2" key="1">
    <citation type="submission" date="2015-11" db="EMBL/GenBank/DDBJ databases">
        <title>De novo transcriptome assembly of four potential Pierce s Disease insect vectors from Arizona vineyards.</title>
        <authorList>
            <person name="Tassone E.E."/>
        </authorList>
    </citation>
    <scope>NUCLEOTIDE SEQUENCE</scope>
</reference>
<protein>
    <submittedName>
        <fullName evidence="2">Uncharacterized protein</fullName>
    </submittedName>
</protein>
<accession>A0A1B6H225</accession>
<evidence type="ECO:0000256" key="1">
    <source>
        <dbReference type="SAM" id="MobiDB-lite"/>
    </source>
</evidence>
<feature type="compositionally biased region" description="Basic and acidic residues" evidence="1">
    <location>
        <begin position="102"/>
        <end position="115"/>
    </location>
</feature>
<feature type="region of interest" description="Disordered" evidence="1">
    <location>
        <begin position="75"/>
        <end position="115"/>
    </location>
</feature>
<feature type="non-terminal residue" evidence="2">
    <location>
        <position position="1"/>
    </location>
</feature>
<dbReference type="AlphaFoldDB" id="A0A1B6H225"/>